<protein>
    <submittedName>
        <fullName evidence="3">Fimbrial assembly protein (PilN)</fullName>
    </submittedName>
    <submittedName>
        <fullName evidence="4">Type IV pilus assembly protein PilN</fullName>
    </submittedName>
</protein>
<name>A0A377SSU2_9NEIS</name>
<dbReference type="InterPro" id="IPR052534">
    <property type="entry name" value="Extracell_DNA_Util/SecSys_Comp"/>
</dbReference>
<keyword evidence="2" id="KW-1133">Transmembrane helix</keyword>
<dbReference type="GO" id="GO:0043683">
    <property type="term" value="P:type IV pilus assembly"/>
    <property type="evidence" value="ECO:0007669"/>
    <property type="project" value="TreeGrafter"/>
</dbReference>
<reference evidence="4 6" key="2">
    <citation type="submission" date="2019-03" db="EMBL/GenBank/DDBJ databases">
        <title>Genomic Encyclopedia of Type Strains, Phase IV (KMG-IV): sequencing the most valuable type-strain genomes for metagenomic binning, comparative biology and taxonomic classification.</title>
        <authorList>
            <person name="Goeker M."/>
        </authorList>
    </citation>
    <scope>NUCLEOTIDE SEQUENCE [LARGE SCALE GENOMIC DNA]</scope>
    <source>
        <strain evidence="4 6">DSM 3764</strain>
    </source>
</reference>
<dbReference type="Proteomes" id="UP000295794">
    <property type="component" value="Unassembled WGS sequence"/>
</dbReference>
<keyword evidence="2" id="KW-0472">Membrane</keyword>
<evidence type="ECO:0000313" key="5">
    <source>
        <dbReference type="Proteomes" id="UP000255108"/>
    </source>
</evidence>
<gene>
    <name evidence="4" type="ORF">EV682_11640</name>
    <name evidence="3" type="ORF">NCTC11159_03647</name>
</gene>
<dbReference type="EMBL" id="UGHR01000003">
    <property type="protein sequence ID" value="STR45101.1"/>
    <property type="molecule type" value="Genomic_DNA"/>
</dbReference>
<feature type="coiled-coil region" evidence="1">
    <location>
        <begin position="47"/>
        <end position="91"/>
    </location>
</feature>
<feature type="transmembrane region" description="Helical" evidence="2">
    <location>
        <begin position="21"/>
        <end position="43"/>
    </location>
</feature>
<proteinExistence type="predicted"/>
<dbReference type="OrthoDB" id="5296173at2"/>
<reference evidence="3 5" key="1">
    <citation type="submission" date="2018-06" db="EMBL/GenBank/DDBJ databases">
        <authorList>
            <consortium name="Pathogen Informatics"/>
            <person name="Doyle S."/>
        </authorList>
    </citation>
    <scope>NUCLEOTIDE SEQUENCE [LARGE SCALE GENOMIC DNA]</scope>
    <source>
        <strain evidence="3 5">NCTC11159</strain>
    </source>
</reference>
<dbReference type="InterPro" id="IPR007813">
    <property type="entry name" value="PilN"/>
</dbReference>
<dbReference type="Pfam" id="PF05137">
    <property type="entry name" value="PilN"/>
    <property type="match status" value="1"/>
</dbReference>
<evidence type="ECO:0000313" key="4">
    <source>
        <dbReference type="EMBL" id="TCU82206.1"/>
    </source>
</evidence>
<dbReference type="GO" id="GO:0043107">
    <property type="term" value="P:type IV pilus-dependent motility"/>
    <property type="evidence" value="ECO:0007669"/>
    <property type="project" value="TreeGrafter"/>
</dbReference>
<dbReference type="PANTHER" id="PTHR40278">
    <property type="entry name" value="DNA UTILIZATION PROTEIN HOFN"/>
    <property type="match status" value="1"/>
</dbReference>
<evidence type="ECO:0000256" key="1">
    <source>
        <dbReference type="SAM" id="Coils"/>
    </source>
</evidence>
<keyword evidence="6" id="KW-1185">Reference proteome</keyword>
<dbReference type="PANTHER" id="PTHR40278:SF2">
    <property type="entry name" value="TYPE IV PILUS INNER MEMBRANE COMPONENT PILN"/>
    <property type="match status" value="1"/>
</dbReference>
<keyword evidence="1" id="KW-0175">Coiled coil</keyword>
<keyword evidence="2" id="KW-0812">Transmembrane</keyword>
<dbReference type="Proteomes" id="UP000255108">
    <property type="component" value="Unassembled WGS sequence"/>
</dbReference>
<evidence type="ECO:0000313" key="6">
    <source>
        <dbReference type="Proteomes" id="UP000295794"/>
    </source>
</evidence>
<dbReference type="AlphaFoldDB" id="A0A377SSU2"/>
<dbReference type="RefSeq" id="WP_115228814.1">
    <property type="nucleotide sequence ID" value="NZ_CAWOLO010000016.1"/>
</dbReference>
<organism evidence="3 5">
    <name type="scientific">Iodobacter fluviatilis</name>
    <dbReference type="NCBI Taxonomy" id="537"/>
    <lineage>
        <taxon>Bacteria</taxon>
        <taxon>Pseudomonadati</taxon>
        <taxon>Pseudomonadota</taxon>
        <taxon>Betaproteobacteria</taxon>
        <taxon>Neisseriales</taxon>
        <taxon>Chitinibacteraceae</taxon>
        <taxon>Iodobacter</taxon>
    </lineage>
</organism>
<dbReference type="EMBL" id="SMBT01000016">
    <property type="protein sequence ID" value="TCU82206.1"/>
    <property type="molecule type" value="Genomic_DNA"/>
</dbReference>
<accession>A0A377SSU2</accession>
<evidence type="ECO:0000256" key="2">
    <source>
        <dbReference type="SAM" id="Phobius"/>
    </source>
</evidence>
<evidence type="ECO:0000313" key="3">
    <source>
        <dbReference type="EMBL" id="STR45101.1"/>
    </source>
</evidence>
<sequence>MIRINLLPHREQKRVARQSRYFVLLGMACLAAVAVIVAGYLFYSARIETQNQRNQFLTDENTKLDREISEIEKLKAEKQSLLDRKKIVERLQSGRSETVLAMDQLVRQTPEGIYLKEVKAVNDQVTLIGYAQSNARVSTLMRNLNDSDIFEQPVLIEVKAAQVGNQKLSEFMLTVKVTRTTEEAVNASAPGKRKQQGG</sequence>